<name>A0A9P9H2R1_FUSRE</name>
<dbReference type="OrthoDB" id="4987134at2759"/>
<dbReference type="GeneID" id="70229419"/>
<reference evidence="1" key="1">
    <citation type="journal article" date="2021" name="Nat. Commun.">
        <title>Genetic determinants of endophytism in the Arabidopsis root mycobiome.</title>
        <authorList>
            <person name="Mesny F."/>
            <person name="Miyauchi S."/>
            <person name="Thiergart T."/>
            <person name="Pickel B."/>
            <person name="Atanasova L."/>
            <person name="Karlsson M."/>
            <person name="Huettel B."/>
            <person name="Barry K.W."/>
            <person name="Haridas S."/>
            <person name="Chen C."/>
            <person name="Bauer D."/>
            <person name="Andreopoulos W."/>
            <person name="Pangilinan J."/>
            <person name="LaButti K."/>
            <person name="Riley R."/>
            <person name="Lipzen A."/>
            <person name="Clum A."/>
            <person name="Drula E."/>
            <person name="Henrissat B."/>
            <person name="Kohler A."/>
            <person name="Grigoriev I.V."/>
            <person name="Martin F.M."/>
            <person name="Hacquard S."/>
        </authorList>
    </citation>
    <scope>NUCLEOTIDE SEQUENCE</scope>
    <source>
        <strain evidence="1">MPI-CAGE-AT-0023</strain>
    </source>
</reference>
<dbReference type="RefSeq" id="XP_046049280.1">
    <property type="nucleotide sequence ID" value="XM_046199465.1"/>
</dbReference>
<dbReference type="EMBL" id="JAGMUX010000008">
    <property type="protein sequence ID" value="KAH7249961.1"/>
    <property type="molecule type" value="Genomic_DNA"/>
</dbReference>
<comment type="caution">
    <text evidence="1">The sequence shown here is derived from an EMBL/GenBank/DDBJ whole genome shotgun (WGS) entry which is preliminary data.</text>
</comment>
<proteinExistence type="predicted"/>
<sequence length="129" mass="14905">MFETKIWCRKCIVCQRIDEIEYSNHQDGCGSCAVVRTTLPDQSLQGVDENYRCRSCRSRLAYESHELNNQIMEAREENKYGSYRHLSSTELARTAMVNFASRKQRNSFQTATTAAPLGEVLAMMVLLWR</sequence>
<dbReference type="AlphaFoldDB" id="A0A9P9H2R1"/>
<evidence type="ECO:0000313" key="1">
    <source>
        <dbReference type="EMBL" id="KAH7249961.1"/>
    </source>
</evidence>
<evidence type="ECO:0000313" key="2">
    <source>
        <dbReference type="Proteomes" id="UP000720189"/>
    </source>
</evidence>
<accession>A0A9P9H2R1</accession>
<keyword evidence="2" id="KW-1185">Reference proteome</keyword>
<gene>
    <name evidence="1" type="ORF">BKA55DRAFT_690201</name>
</gene>
<protein>
    <submittedName>
        <fullName evidence="1">Uncharacterized protein</fullName>
    </submittedName>
</protein>
<dbReference type="Proteomes" id="UP000720189">
    <property type="component" value="Unassembled WGS sequence"/>
</dbReference>
<organism evidence="1 2">
    <name type="scientific">Fusarium redolens</name>
    <dbReference type="NCBI Taxonomy" id="48865"/>
    <lineage>
        <taxon>Eukaryota</taxon>
        <taxon>Fungi</taxon>
        <taxon>Dikarya</taxon>
        <taxon>Ascomycota</taxon>
        <taxon>Pezizomycotina</taxon>
        <taxon>Sordariomycetes</taxon>
        <taxon>Hypocreomycetidae</taxon>
        <taxon>Hypocreales</taxon>
        <taxon>Nectriaceae</taxon>
        <taxon>Fusarium</taxon>
        <taxon>Fusarium redolens species complex</taxon>
    </lineage>
</organism>